<dbReference type="EMBL" id="UINC01158413">
    <property type="protein sequence ID" value="SVD55945.1"/>
    <property type="molecule type" value="Genomic_DNA"/>
</dbReference>
<gene>
    <name evidence="2" type="ORF">METZ01_LOCUS408799</name>
</gene>
<proteinExistence type="predicted"/>
<organism evidence="2">
    <name type="scientific">marine metagenome</name>
    <dbReference type="NCBI Taxonomy" id="408172"/>
    <lineage>
        <taxon>unclassified sequences</taxon>
        <taxon>metagenomes</taxon>
        <taxon>ecological metagenomes</taxon>
    </lineage>
</organism>
<evidence type="ECO:0000313" key="2">
    <source>
        <dbReference type="EMBL" id="SVD55945.1"/>
    </source>
</evidence>
<feature type="non-terminal residue" evidence="2">
    <location>
        <position position="1"/>
    </location>
</feature>
<name>A0A382WC46_9ZZZZ</name>
<dbReference type="AlphaFoldDB" id="A0A382WC46"/>
<reference evidence="2" key="1">
    <citation type="submission" date="2018-05" db="EMBL/GenBank/DDBJ databases">
        <authorList>
            <person name="Lanie J.A."/>
            <person name="Ng W.-L."/>
            <person name="Kazmierczak K.M."/>
            <person name="Andrzejewski T.M."/>
            <person name="Davidsen T.M."/>
            <person name="Wayne K.J."/>
            <person name="Tettelin H."/>
            <person name="Glass J.I."/>
            <person name="Rusch D."/>
            <person name="Podicherti R."/>
            <person name="Tsui H.-C.T."/>
            <person name="Winkler M.E."/>
        </authorList>
    </citation>
    <scope>NUCLEOTIDE SEQUENCE</scope>
</reference>
<feature type="region of interest" description="Disordered" evidence="1">
    <location>
        <begin position="1"/>
        <end position="23"/>
    </location>
</feature>
<protein>
    <submittedName>
        <fullName evidence="2">Uncharacterized protein</fullName>
    </submittedName>
</protein>
<sequence>KKVTIAKRTASREGTAGNDERFSESIEEKLSKLRWNIQQKVSKSRNKHY</sequence>
<accession>A0A382WC46</accession>
<evidence type="ECO:0000256" key="1">
    <source>
        <dbReference type="SAM" id="MobiDB-lite"/>
    </source>
</evidence>